<evidence type="ECO:0000256" key="5">
    <source>
        <dbReference type="SAM" id="MobiDB-lite"/>
    </source>
</evidence>
<keyword evidence="10" id="KW-1185">Reference proteome</keyword>
<feature type="compositionally biased region" description="Basic and acidic residues" evidence="5">
    <location>
        <begin position="309"/>
        <end position="318"/>
    </location>
</feature>
<keyword evidence="4" id="KW-0829">Tyrosine-protein kinase</keyword>
<keyword evidence="6" id="KW-0472">Membrane</keyword>
<reference evidence="9" key="1">
    <citation type="journal article" date="2020" name="Stud. Mycol.">
        <title>101 Dothideomycetes genomes: a test case for predicting lifestyles and emergence of pathogens.</title>
        <authorList>
            <person name="Haridas S."/>
            <person name="Albert R."/>
            <person name="Binder M."/>
            <person name="Bloem J."/>
            <person name="Labutti K."/>
            <person name="Salamov A."/>
            <person name="Andreopoulos B."/>
            <person name="Baker S."/>
            <person name="Barry K."/>
            <person name="Bills G."/>
            <person name="Bluhm B."/>
            <person name="Cannon C."/>
            <person name="Castanera R."/>
            <person name="Culley D."/>
            <person name="Daum C."/>
            <person name="Ezra D."/>
            <person name="Gonzalez J."/>
            <person name="Henrissat B."/>
            <person name="Kuo A."/>
            <person name="Liang C."/>
            <person name="Lipzen A."/>
            <person name="Lutzoni F."/>
            <person name="Magnuson J."/>
            <person name="Mondo S."/>
            <person name="Nolan M."/>
            <person name="Ohm R."/>
            <person name="Pangilinan J."/>
            <person name="Park H.-J."/>
            <person name="Ramirez L."/>
            <person name="Alfaro M."/>
            <person name="Sun H."/>
            <person name="Tritt A."/>
            <person name="Yoshinaga Y."/>
            <person name="Zwiers L.-H."/>
            <person name="Turgeon B."/>
            <person name="Goodwin S."/>
            <person name="Spatafora J."/>
            <person name="Crous P."/>
            <person name="Grigoriev I."/>
        </authorList>
    </citation>
    <scope>NUCLEOTIDE SEQUENCE</scope>
    <source>
        <strain evidence="9">CBS 122367</strain>
    </source>
</reference>
<feature type="compositionally biased region" description="Polar residues" evidence="5">
    <location>
        <begin position="258"/>
        <end position="278"/>
    </location>
</feature>
<evidence type="ECO:0000256" key="1">
    <source>
        <dbReference type="ARBA" id="ARBA00011902"/>
    </source>
</evidence>
<evidence type="ECO:0000313" key="9">
    <source>
        <dbReference type="EMBL" id="KAF2678137.1"/>
    </source>
</evidence>
<dbReference type="PANTHER" id="PTHR16861">
    <property type="entry name" value="GLYCOPROTEIN 38"/>
    <property type="match status" value="1"/>
</dbReference>
<proteinExistence type="predicted"/>
<feature type="transmembrane region" description="Helical" evidence="6">
    <location>
        <begin position="220"/>
        <end position="244"/>
    </location>
</feature>
<dbReference type="PANTHER" id="PTHR16861:SF4">
    <property type="entry name" value="SH3 DOMAIN PROTEIN (AFU_ORTHOLOGUE AFUA_1G13610)"/>
    <property type="match status" value="1"/>
</dbReference>
<dbReference type="Proteomes" id="UP000799291">
    <property type="component" value="Unassembled WGS sequence"/>
</dbReference>
<keyword evidence="6" id="KW-0812">Transmembrane</keyword>
<feature type="compositionally biased region" description="Low complexity" evidence="5">
    <location>
        <begin position="128"/>
        <end position="184"/>
    </location>
</feature>
<dbReference type="OrthoDB" id="2537459at2759"/>
<feature type="chain" id="PRO_5026267520" description="receptor protein-tyrosine kinase" evidence="7">
    <location>
        <begin position="28"/>
        <end position="360"/>
    </location>
</feature>
<evidence type="ECO:0000313" key="10">
    <source>
        <dbReference type="Proteomes" id="UP000799291"/>
    </source>
</evidence>
<sequence length="360" mass="38970">MDRWSRSFFAGLATLFAFCLFIAPARADFDAAYCSSQNTAGDFSAMFETWQSNGWCTDHCNTAGKYAFAVILEKNCWCSDYIPEDQRDTGDCSTSCPGFPSEKCGNVDDNLYIYIKLANDPSGTVGGSQPTSTNVSPSPTATSSPPPSSTEAPSSSEATSTKSSTPTTLRTTTTQEEVTPPQTSIRVVTESGAIITQTVVTTPTSAPVQQTQKSSSNTGAIVGGVVGGLFAVIAVVGGIFFILWRRRRQQKQDLDPQTGVQRNTSTMSKSGLLQTEKQPQFPPPIVTNFNNRRQSRNLDQDSISPISGSDRRNSRHLVDQRLNPSTIFVFDNTSTGSLGSVDDSRDYHRPLNVRNPDPEA</sequence>
<feature type="region of interest" description="Disordered" evidence="5">
    <location>
        <begin position="251"/>
        <end position="318"/>
    </location>
</feature>
<feature type="region of interest" description="Disordered" evidence="5">
    <location>
        <begin position="333"/>
        <end position="360"/>
    </location>
</feature>
<gene>
    <name evidence="9" type="ORF">K458DRAFT_141521</name>
</gene>
<feature type="domain" description="WSC" evidence="8">
    <location>
        <begin position="28"/>
        <end position="117"/>
    </location>
</feature>
<dbReference type="InterPro" id="IPR002889">
    <property type="entry name" value="WSC_carb-bd"/>
</dbReference>
<dbReference type="EC" id="2.7.10.1" evidence="1"/>
<organism evidence="9 10">
    <name type="scientific">Lentithecium fluviatile CBS 122367</name>
    <dbReference type="NCBI Taxonomy" id="1168545"/>
    <lineage>
        <taxon>Eukaryota</taxon>
        <taxon>Fungi</taxon>
        <taxon>Dikarya</taxon>
        <taxon>Ascomycota</taxon>
        <taxon>Pezizomycotina</taxon>
        <taxon>Dothideomycetes</taxon>
        <taxon>Pleosporomycetidae</taxon>
        <taxon>Pleosporales</taxon>
        <taxon>Massarineae</taxon>
        <taxon>Lentitheciaceae</taxon>
        <taxon>Lentithecium</taxon>
    </lineage>
</organism>
<evidence type="ECO:0000256" key="4">
    <source>
        <dbReference type="ARBA" id="ARBA00023137"/>
    </source>
</evidence>
<evidence type="ECO:0000256" key="2">
    <source>
        <dbReference type="ARBA" id="ARBA00022679"/>
    </source>
</evidence>
<evidence type="ECO:0000256" key="3">
    <source>
        <dbReference type="ARBA" id="ARBA00022777"/>
    </source>
</evidence>
<evidence type="ECO:0000256" key="7">
    <source>
        <dbReference type="SAM" id="SignalP"/>
    </source>
</evidence>
<dbReference type="Pfam" id="PF01822">
    <property type="entry name" value="WSC"/>
    <property type="match status" value="1"/>
</dbReference>
<feature type="region of interest" description="Disordered" evidence="5">
    <location>
        <begin position="123"/>
        <end position="188"/>
    </location>
</feature>
<keyword evidence="3" id="KW-0418">Kinase</keyword>
<keyword evidence="6" id="KW-1133">Transmembrane helix</keyword>
<name>A0A6G1IIR7_9PLEO</name>
<keyword evidence="7" id="KW-0732">Signal</keyword>
<keyword evidence="2" id="KW-0808">Transferase</keyword>
<feature type="signal peptide" evidence="7">
    <location>
        <begin position="1"/>
        <end position="27"/>
    </location>
</feature>
<accession>A0A6G1IIR7</accession>
<dbReference type="Gene3D" id="6.10.250.2930">
    <property type="match status" value="1"/>
</dbReference>
<dbReference type="GO" id="GO:0004714">
    <property type="term" value="F:transmembrane receptor protein tyrosine kinase activity"/>
    <property type="evidence" value="ECO:0007669"/>
    <property type="project" value="UniProtKB-EC"/>
</dbReference>
<dbReference type="AlphaFoldDB" id="A0A6G1IIR7"/>
<protein>
    <recommendedName>
        <fullName evidence="1">receptor protein-tyrosine kinase</fullName>
        <ecNumber evidence="1">2.7.10.1</ecNumber>
    </recommendedName>
</protein>
<dbReference type="SMART" id="SM00321">
    <property type="entry name" value="WSC"/>
    <property type="match status" value="1"/>
</dbReference>
<dbReference type="InterPro" id="IPR044912">
    <property type="entry name" value="Egfr_JX_dom"/>
</dbReference>
<dbReference type="PROSITE" id="PS51212">
    <property type="entry name" value="WSC"/>
    <property type="match status" value="1"/>
</dbReference>
<dbReference type="EMBL" id="MU005614">
    <property type="protein sequence ID" value="KAF2678137.1"/>
    <property type="molecule type" value="Genomic_DNA"/>
</dbReference>
<evidence type="ECO:0000256" key="6">
    <source>
        <dbReference type="SAM" id="Phobius"/>
    </source>
</evidence>
<evidence type="ECO:0000259" key="8">
    <source>
        <dbReference type="PROSITE" id="PS51212"/>
    </source>
</evidence>